<evidence type="ECO:0000256" key="1">
    <source>
        <dbReference type="ARBA" id="ARBA00022679"/>
    </source>
</evidence>
<keyword evidence="9" id="KW-1185">Reference proteome</keyword>
<dbReference type="SMART" id="SM00671">
    <property type="entry name" value="SEL1"/>
    <property type="match status" value="2"/>
</dbReference>
<protein>
    <submittedName>
        <fullName evidence="8">Protein kinase</fullName>
    </submittedName>
</protein>
<name>A0A5C8ZPH4_9GAMM</name>
<dbReference type="SUPFAM" id="SSF56112">
    <property type="entry name" value="Protein kinase-like (PK-like)"/>
    <property type="match status" value="1"/>
</dbReference>
<evidence type="ECO:0000313" key="9">
    <source>
        <dbReference type="Proteomes" id="UP000321933"/>
    </source>
</evidence>
<dbReference type="InterPro" id="IPR017441">
    <property type="entry name" value="Protein_kinase_ATP_BS"/>
</dbReference>
<evidence type="ECO:0000256" key="3">
    <source>
        <dbReference type="ARBA" id="ARBA00022777"/>
    </source>
</evidence>
<dbReference type="InterPro" id="IPR011990">
    <property type="entry name" value="TPR-like_helical_dom_sf"/>
</dbReference>
<dbReference type="Pfam" id="PF00069">
    <property type="entry name" value="Pkinase"/>
    <property type="match status" value="1"/>
</dbReference>
<keyword evidence="2 5" id="KW-0547">Nucleotide-binding</keyword>
<keyword evidence="6" id="KW-0472">Membrane</keyword>
<keyword evidence="4 5" id="KW-0067">ATP-binding</keyword>
<proteinExistence type="predicted"/>
<dbReference type="Gene3D" id="1.10.510.10">
    <property type="entry name" value="Transferase(Phosphotransferase) domain 1"/>
    <property type="match status" value="1"/>
</dbReference>
<dbReference type="GO" id="GO:0005524">
    <property type="term" value="F:ATP binding"/>
    <property type="evidence" value="ECO:0007669"/>
    <property type="project" value="UniProtKB-UniRule"/>
</dbReference>
<evidence type="ECO:0000259" key="7">
    <source>
        <dbReference type="PROSITE" id="PS50011"/>
    </source>
</evidence>
<gene>
    <name evidence="8" type="ORF">FVW59_13580</name>
</gene>
<dbReference type="EMBL" id="VRYZ01000006">
    <property type="protein sequence ID" value="TXS90373.1"/>
    <property type="molecule type" value="Genomic_DNA"/>
</dbReference>
<comment type="caution">
    <text evidence="8">The sequence shown here is derived from an EMBL/GenBank/DDBJ whole genome shotgun (WGS) entry which is preliminary data.</text>
</comment>
<feature type="binding site" evidence="5">
    <location>
        <position position="44"/>
    </location>
    <ligand>
        <name>ATP</name>
        <dbReference type="ChEBI" id="CHEBI:30616"/>
    </ligand>
</feature>
<keyword evidence="1" id="KW-0808">Transferase</keyword>
<dbReference type="GO" id="GO:0004674">
    <property type="term" value="F:protein serine/threonine kinase activity"/>
    <property type="evidence" value="ECO:0007669"/>
    <property type="project" value="TreeGrafter"/>
</dbReference>
<evidence type="ECO:0000256" key="2">
    <source>
        <dbReference type="ARBA" id="ARBA00022741"/>
    </source>
</evidence>
<dbReference type="OrthoDB" id="9801841at2"/>
<evidence type="ECO:0000256" key="5">
    <source>
        <dbReference type="PROSITE-ProRule" id="PRU10141"/>
    </source>
</evidence>
<dbReference type="Gene3D" id="1.25.40.10">
    <property type="entry name" value="Tetratricopeptide repeat domain"/>
    <property type="match status" value="1"/>
</dbReference>
<dbReference type="PROSITE" id="PS00107">
    <property type="entry name" value="PROTEIN_KINASE_ATP"/>
    <property type="match status" value="1"/>
</dbReference>
<dbReference type="SUPFAM" id="SSF81901">
    <property type="entry name" value="HCP-like"/>
    <property type="match status" value="1"/>
</dbReference>
<dbReference type="InterPro" id="IPR000719">
    <property type="entry name" value="Prot_kinase_dom"/>
</dbReference>
<evidence type="ECO:0000256" key="4">
    <source>
        <dbReference type="ARBA" id="ARBA00022840"/>
    </source>
</evidence>
<evidence type="ECO:0000313" key="8">
    <source>
        <dbReference type="EMBL" id="TXS90373.1"/>
    </source>
</evidence>
<keyword evidence="3 8" id="KW-0418">Kinase</keyword>
<dbReference type="InterPro" id="IPR011009">
    <property type="entry name" value="Kinase-like_dom_sf"/>
</dbReference>
<dbReference type="PROSITE" id="PS50011">
    <property type="entry name" value="PROTEIN_KINASE_DOM"/>
    <property type="match status" value="1"/>
</dbReference>
<evidence type="ECO:0000256" key="6">
    <source>
        <dbReference type="SAM" id="Phobius"/>
    </source>
</evidence>
<dbReference type="Gene3D" id="3.30.200.20">
    <property type="entry name" value="Phosphorylase Kinase, domain 1"/>
    <property type="match status" value="1"/>
</dbReference>
<reference evidence="8 9" key="1">
    <citation type="submission" date="2019-08" db="EMBL/GenBank/DDBJ databases">
        <title>Parahaliea maris sp. nov., isolated from the surface seawater.</title>
        <authorList>
            <person name="Liu Y."/>
        </authorList>
    </citation>
    <scope>NUCLEOTIDE SEQUENCE [LARGE SCALE GENOMIC DNA]</scope>
    <source>
        <strain evidence="8 9">S2-26</strain>
    </source>
</reference>
<dbReference type="InterPro" id="IPR008271">
    <property type="entry name" value="Ser/Thr_kinase_AS"/>
</dbReference>
<dbReference type="RefSeq" id="WP_148064899.1">
    <property type="nucleotide sequence ID" value="NZ_VRYZ01000006.1"/>
</dbReference>
<dbReference type="InterPro" id="IPR006597">
    <property type="entry name" value="Sel1-like"/>
</dbReference>
<dbReference type="AlphaFoldDB" id="A0A5C8ZPH4"/>
<dbReference type="PANTHER" id="PTHR43289:SF6">
    <property type="entry name" value="SERINE_THREONINE-PROTEIN KINASE NEKL-3"/>
    <property type="match status" value="1"/>
</dbReference>
<keyword evidence="6" id="KW-1133">Transmembrane helix</keyword>
<dbReference type="PROSITE" id="PS00108">
    <property type="entry name" value="PROTEIN_KINASE_ST"/>
    <property type="match status" value="1"/>
</dbReference>
<accession>A0A5C8ZPH4</accession>
<organism evidence="8 9">
    <name type="scientific">Parahaliea aestuarii</name>
    <dbReference type="NCBI Taxonomy" id="1852021"/>
    <lineage>
        <taxon>Bacteria</taxon>
        <taxon>Pseudomonadati</taxon>
        <taxon>Pseudomonadota</taxon>
        <taxon>Gammaproteobacteria</taxon>
        <taxon>Cellvibrionales</taxon>
        <taxon>Halieaceae</taxon>
        <taxon>Parahaliea</taxon>
    </lineage>
</organism>
<dbReference type="PANTHER" id="PTHR43289">
    <property type="entry name" value="MITOGEN-ACTIVATED PROTEIN KINASE KINASE KINASE 20-RELATED"/>
    <property type="match status" value="1"/>
</dbReference>
<feature type="domain" description="Protein kinase" evidence="7">
    <location>
        <begin position="15"/>
        <end position="269"/>
    </location>
</feature>
<dbReference type="SMART" id="SM00220">
    <property type="entry name" value="S_TKc"/>
    <property type="match status" value="1"/>
</dbReference>
<sequence>MTTAAQDILPAIPGYTIQRLLGAGGMARVYLAIQQGFERPVALKIILRELASNPEFGRRFLREARIVGGLSHPHIISVYDVGEHEGFYYLAMELLTSGDLRQRMRSVISEREALEIARQVASALGFAHTRGFIHRDIKPDNVLFRDSGEAVVTDFGIARPAHDSAELTEITQVESVIGSPKYMSPEQSLGQPLDGRSDIYSLGVMLYQMLVGELPFTGRTLAELSLQRLQKQVPRMPPALQHLQPLMDGLLAYDRDERFRDCGAVHAALEQVLPGAGTVNSAPARTGSAADPDAETLVDTVATASAGRTSGSRVAALAVLALVVLVGGGLAWFFAAVPADDIASAYQGASARPESGSTTADQDSLQAANGPLGIPPPEEFFAFYDAVNAGLADLEQDFVKAFPGSVFTQMLQFKLGQAPEAFAALRQRAAAGNSRAQVVVSELYDTGWGVAQDQSQALAHARQAATSGNAFARYHYAMLLLAQAQNDEQRREGLRALQDSADAGFYLAQTVLGTERLEGQLPGRDIDDGLALLAAAGEQGDRNALFNLARILDAGLYGQTADPERARDYFRQAAALGHPGAKSYLEDPL</sequence>
<dbReference type="CDD" id="cd14014">
    <property type="entry name" value="STKc_PknB_like"/>
    <property type="match status" value="1"/>
</dbReference>
<dbReference type="Proteomes" id="UP000321933">
    <property type="component" value="Unassembled WGS sequence"/>
</dbReference>
<keyword evidence="6" id="KW-0812">Transmembrane</keyword>
<dbReference type="Pfam" id="PF08238">
    <property type="entry name" value="Sel1"/>
    <property type="match status" value="3"/>
</dbReference>
<feature type="transmembrane region" description="Helical" evidence="6">
    <location>
        <begin position="314"/>
        <end position="335"/>
    </location>
</feature>